<dbReference type="AlphaFoldDB" id="A0A917JVZ0"/>
<dbReference type="Proteomes" id="UP000630149">
    <property type="component" value="Unassembled WGS sequence"/>
</dbReference>
<comment type="caution">
    <text evidence="1">The sequence shown here is derived from an EMBL/GenBank/DDBJ whole genome shotgun (WGS) entry which is preliminary data.</text>
</comment>
<name>A0A917JVZ0_9GAMM</name>
<accession>A0A917JVZ0</accession>
<sequence length="139" mass="16020">MTYLDYNSRERGNDMKTTNEFLPYIKLKFNIEHPSFEACYAYGYESGLANVSEENNPFKEGTREFEQWSDGWWAGFYKEEPIYDITDYIGYESVAEEFAANDEHYYASTKAGFITKVLELSSVIAVSAILGYQVIDMVA</sequence>
<organism evidence="1 2">
    <name type="scientific">Legionella impletisoli</name>
    <dbReference type="NCBI Taxonomy" id="343510"/>
    <lineage>
        <taxon>Bacteria</taxon>
        <taxon>Pseudomonadati</taxon>
        <taxon>Pseudomonadota</taxon>
        <taxon>Gammaproteobacteria</taxon>
        <taxon>Legionellales</taxon>
        <taxon>Legionellaceae</taxon>
        <taxon>Legionella</taxon>
    </lineage>
</organism>
<evidence type="ECO:0000313" key="2">
    <source>
        <dbReference type="Proteomes" id="UP000630149"/>
    </source>
</evidence>
<reference evidence="1" key="1">
    <citation type="journal article" date="2014" name="Int. J. Syst. Evol. Microbiol.">
        <title>Complete genome sequence of Corynebacterium casei LMG S-19264T (=DSM 44701T), isolated from a smear-ripened cheese.</title>
        <authorList>
            <consortium name="US DOE Joint Genome Institute (JGI-PGF)"/>
            <person name="Walter F."/>
            <person name="Albersmeier A."/>
            <person name="Kalinowski J."/>
            <person name="Ruckert C."/>
        </authorList>
    </citation>
    <scope>NUCLEOTIDE SEQUENCE</scope>
    <source>
        <strain evidence="1">JCM 13919</strain>
    </source>
</reference>
<keyword evidence="2" id="KW-1185">Reference proteome</keyword>
<dbReference type="EMBL" id="BMOB01000007">
    <property type="protein sequence ID" value="GGI88901.1"/>
    <property type="molecule type" value="Genomic_DNA"/>
</dbReference>
<gene>
    <name evidence="1" type="ORF">GCM10007966_17040</name>
</gene>
<proteinExistence type="predicted"/>
<protein>
    <submittedName>
        <fullName evidence="1">Transmission trait enhancer LetE</fullName>
    </submittedName>
</protein>
<evidence type="ECO:0000313" key="1">
    <source>
        <dbReference type="EMBL" id="GGI88901.1"/>
    </source>
</evidence>
<reference evidence="1" key="2">
    <citation type="submission" date="2020-09" db="EMBL/GenBank/DDBJ databases">
        <authorList>
            <person name="Sun Q."/>
            <person name="Ohkuma M."/>
        </authorList>
    </citation>
    <scope>NUCLEOTIDE SEQUENCE</scope>
    <source>
        <strain evidence="1">JCM 13919</strain>
    </source>
</reference>